<dbReference type="GO" id="GO:0030968">
    <property type="term" value="P:endoplasmic reticulum unfolded protein response"/>
    <property type="evidence" value="ECO:0007669"/>
    <property type="project" value="TreeGrafter"/>
</dbReference>
<feature type="transmembrane region" description="Helical" evidence="3">
    <location>
        <begin position="379"/>
        <end position="397"/>
    </location>
</feature>
<dbReference type="GO" id="GO:0000030">
    <property type="term" value="F:mannosyltransferase activity"/>
    <property type="evidence" value="ECO:0007669"/>
    <property type="project" value="TreeGrafter"/>
</dbReference>
<protein>
    <submittedName>
        <fullName evidence="4">Tetratricopeptide repeat protein</fullName>
    </submittedName>
</protein>
<evidence type="ECO:0000256" key="1">
    <source>
        <dbReference type="ARBA" id="ARBA00022737"/>
    </source>
</evidence>
<keyword evidence="3" id="KW-0812">Transmembrane</keyword>
<name>A0A516V7M9_9GAMM</name>
<proteinExistence type="predicted"/>
<keyword evidence="3" id="KW-1133">Transmembrane helix</keyword>
<keyword evidence="5" id="KW-1185">Reference proteome</keyword>
<dbReference type="OrthoDB" id="8566379at2"/>
<dbReference type="SUPFAM" id="SSF48452">
    <property type="entry name" value="TPR-like"/>
    <property type="match status" value="1"/>
</dbReference>
<feature type="transmembrane region" description="Helical" evidence="3">
    <location>
        <begin position="118"/>
        <end position="140"/>
    </location>
</feature>
<feature type="transmembrane region" description="Helical" evidence="3">
    <location>
        <begin position="146"/>
        <end position="166"/>
    </location>
</feature>
<dbReference type="InterPro" id="IPR011990">
    <property type="entry name" value="TPR-like_helical_dom_sf"/>
</dbReference>
<feature type="transmembrane region" description="Helical" evidence="3">
    <location>
        <begin position="300"/>
        <end position="318"/>
    </location>
</feature>
<keyword evidence="3" id="KW-0472">Membrane</keyword>
<feature type="transmembrane region" description="Helical" evidence="3">
    <location>
        <begin position="222"/>
        <end position="239"/>
    </location>
</feature>
<reference evidence="4 5" key="1">
    <citation type="submission" date="2019-07" db="EMBL/GenBank/DDBJ databases">
        <title>Lysobacter weifangensis sp. nov., isolated from bensulfuron-methyl contaminated farmland soil.</title>
        <authorList>
            <person name="Zhao H."/>
        </authorList>
    </citation>
    <scope>NUCLEOTIDE SEQUENCE [LARGE SCALE GENOMIC DNA]</scope>
    <source>
        <strain evidence="4 5">CC-Bw-6</strain>
    </source>
</reference>
<keyword evidence="2" id="KW-0802">TPR repeat</keyword>
<dbReference type="PANTHER" id="PTHR44227">
    <property type="match status" value="1"/>
</dbReference>
<feature type="transmembrane region" description="Helical" evidence="3">
    <location>
        <begin position="178"/>
        <end position="202"/>
    </location>
</feature>
<evidence type="ECO:0000313" key="4">
    <source>
        <dbReference type="EMBL" id="QDQ74520.1"/>
    </source>
</evidence>
<accession>A0A516V7M9</accession>
<dbReference type="Proteomes" id="UP000315891">
    <property type="component" value="Chromosome"/>
</dbReference>
<gene>
    <name evidence="4" type="ORF">FNZ56_11830</name>
</gene>
<evidence type="ECO:0000256" key="2">
    <source>
        <dbReference type="ARBA" id="ARBA00022803"/>
    </source>
</evidence>
<evidence type="ECO:0000256" key="3">
    <source>
        <dbReference type="SAM" id="Phobius"/>
    </source>
</evidence>
<keyword evidence="1" id="KW-0677">Repeat</keyword>
<dbReference type="AlphaFoldDB" id="A0A516V7M9"/>
<evidence type="ECO:0000313" key="5">
    <source>
        <dbReference type="Proteomes" id="UP000315891"/>
    </source>
</evidence>
<dbReference type="RefSeq" id="WP_143880029.1">
    <property type="nucleotide sequence ID" value="NZ_BAABLZ010000001.1"/>
</dbReference>
<dbReference type="GO" id="GO:0035269">
    <property type="term" value="P:protein O-linked glycosylation via mannose"/>
    <property type="evidence" value="ECO:0007669"/>
    <property type="project" value="TreeGrafter"/>
</dbReference>
<sequence length="647" mass="70776">MTWLGLGALLLLAWFAYHPGLAGGFLFDDFVNLDKLGASGRVDDWAAFWRYLTSGSADPTGRPLAMLSFLLDANDWPADPRPFLRTNVLLHLANTALLFALLRQLGKQLDGASRRNDAAALLGAGLWALHPLFVSTTLYIVQREAMLAATCILPGLLAWGHGRALLARSPRAGTAWMLCGIGFGTLLAMLCKANGALLPLLAWVLDATVYRRDGETPLAKRLRFALLVLPSLLLSAYVLSKLAHWSQPLQSRPWTIGQRVLTEPGVLLDYLRLLLVPRVLSNGVYNDGYAWSRDWLHPASTLPALLAVLALVVAGFALRRRAPALAAALLFFFAGHLLESTTIPLELYFEHRNYLPALLLGWPLARAVARWRVEPPVRWLIAAVLLALLGGTTWMRASLWADQPRMAGLWLALNPGSSRAIATQALFDLHAGKPALAMTVLSEPWRQRPHDLQLALNYISASCELRGPAPAKVDAATEALRNASEGDQLAYRWLGDVLDLVQSGGCKGVDVATVERWTRAALANPRMAAMPGRRQDLHAVLGRIALARGDAATALREFRTALDAWPAPDAAAQESALLASSGHPAEGLALLDHYDAIAPLRKQATGWNMPRLHQWVLERQGYWSNEFAELRRKMREDLASQAAGSTH</sequence>
<organism evidence="4 5">
    <name type="scientific">Pseudoluteimonas lycopersici</name>
    <dbReference type="NCBI Taxonomy" id="1324796"/>
    <lineage>
        <taxon>Bacteria</taxon>
        <taxon>Pseudomonadati</taxon>
        <taxon>Pseudomonadota</taxon>
        <taxon>Gammaproteobacteria</taxon>
        <taxon>Lysobacterales</taxon>
        <taxon>Lysobacteraceae</taxon>
        <taxon>Pseudoluteimonas</taxon>
    </lineage>
</organism>
<dbReference type="InterPro" id="IPR052346">
    <property type="entry name" value="O-mannosyl-transferase_TMTC"/>
</dbReference>
<dbReference type="PANTHER" id="PTHR44227:SF3">
    <property type="entry name" value="PROTEIN O-MANNOSYL-TRANSFERASE TMTC4"/>
    <property type="match status" value="1"/>
</dbReference>
<dbReference type="EMBL" id="CP041742">
    <property type="protein sequence ID" value="QDQ74520.1"/>
    <property type="molecule type" value="Genomic_DNA"/>
</dbReference>